<dbReference type="InterPro" id="IPR003779">
    <property type="entry name" value="CMD-like"/>
</dbReference>
<dbReference type="EMBL" id="FNIC01000009">
    <property type="protein sequence ID" value="SDO50741.1"/>
    <property type="molecule type" value="Genomic_DNA"/>
</dbReference>
<dbReference type="SUPFAM" id="SSF69118">
    <property type="entry name" value="AhpD-like"/>
    <property type="match status" value="1"/>
</dbReference>
<reference evidence="3" key="1">
    <citation type="submission" date="2016-10" db="EMBL/GenBank/DDBJ databases">
        <authorList>
            <person name="Varghese N."/>
            <person name="Submissions S."/>
        </authorList>
    </citation>
    <scope>NUCLEOTIDE SEQUENCE [LARGE SCALE GENOMIC DNA]</scope>
    <source>
        <strain evidence="3">CGMCC 1.11147</strain>
    </source>
</reference>
<gene>
    <name evidence="2" type="ORF">SAMN05192576_4150</name>
</gene>
<feature type="domain" description="Carboxymuconolactone decarboxylase-like" evidence="1">
    <location>
        <begin position="41"/>
        <end position="115"/>
    </location>
</feature>
<dbReference type="OrthoDB" id="122912at2"/>
<sequence>MSRIAALTPATARGAAHEMLADLVGRHGQVGSMVSTMAHSPAVLGGYLQLSKAMKRAKLSRRVSEVVSIAIQTRQGCQLCQDAHIAAARTLGVTDAEIAAAREGTSPDPAVAAMIATGLAIYSNPTTITDAQVEELHAFGYSDREIVDVVGIVALNVLTGAFNLVAGLEPAPPSAPPP</sequence>
<organism evidence="2 3">
    <name type="scientific">Nocardioides szechwanensis</name>
    <dbReference type="NCBI Taxonomy" id="1005944"/>
    <lineage>
        <taxon>Bacteria</taxon>
        <taxon>Bacillati</taxon>
        <taxon>Actinomycetota</taxon>
        <taxon>Actinomycetes</taxon>
        <taxon>Propionibacteriales</taxon>
        <taxon>Nocardioidaceae</taxon>
        <taxon>Nocardioides</taxon>
    </lineage>
</organism>
<dbReference type="AlphaFoldDB" id="A0A1H0K503"/>
<proteinExistence type="predicted"/>
<evidence type="ECO:0000313" key="2">
    <source>
        <dbReference type="EMBL" id="SDO50741.1"/>
    </source>
</evidence>
<dbReference type="Proteomes" id="UP000199004">
    <property type="component" value="Unassembled WGS sequence"/>
</dbReference>
<dbReference type="STRING" id="1005944.SAMN05192576_4150"/>
<evidence type="ECO:0000313" key="3">
    <source>
        <dbReference type="Proteomes" id="UP000199004"/>
    </source>
</evidence>
<keyword evidence="2" id="KW-0575">Peroxidase</keyword>
<dbReference type="InterPro" id="IPR004675">
    <property type="entry name" value="AhpD_core"/>
</dbReference>
<name>A0A1H0K503_9ACTN</name>
<keyword evidence="3" id="KW-1185">Reference proteome</keyword>
<dbReference type="PANTHER" id="PTHR35446:SF3">
    <property type="entry name" value="CMD DOMAIN-CONTAINING PROTEIN"/>
    <property type="match status" value="1"/>
</dbReference>
<dbReference type="GO" id="GO:0051920">
    <property type="term" value="F:peroxiredoxin activity"/>
    <property type="evidence" value="ECO:0007669"/>
    <property type="project" value="InterPro"/>
</dbReference>
<dbReference type="RefSeq" id="WP_091026710.1">
    <property type="nucleotide sequence ID" value="NZ_BKAE01000014.1"/>
</dbReference>
<evidence type="ECO:0000259" key="1">
    <source>
        <dbReference type="Pfam" id="PF02627"/>
    </source>
</evidence>
<keyword evidence="2" id="KW-0560">Oxidoreductase</keyword>
<dbReference type="NCBIfam" id="TIGR00778">
    <property type="entry name" value="ahpD_dom"/>
    <property type="match status" value="1"/>
</dbReference>
<dbReference type="InterPro" id="IPR029032">
    <property type="entry name" value="AhpD-like"/>
</dbReference>
<dbReference type="Gene3D" id="1.20.1290.10">
    <property type="entry name" value="AhpD-like"/>
    <property type="match status" value="1"/>
</dbReference>
<accession>A0A1H0K503</accession>
<dbReference type="PANTHER" id="PTHR35446">
    <property type="entry name" value="SI:CH211-175M2.5"/>
    <property type="match status" value="1"/>
</dbReference>
<protein>
    <submittedName>
        <fullName evidence="2">Alkylhydroperoxidase AhpD family core domain-containing protein</fullName>
    </submittedName>
</protein>
<dbReference type="Pfam" id="PF02627">
    <property type="entry name" value="CMD"/>
    <property type="match status" value="1"/>
</dbReference>